<protein>
    <submittedName>
        <fullName evidence="1">Uncharacterized protein</fullName>
    </submittedName>
</protein>
<proteinExistence type="predicted"/>
<dbReference type="EMBL" id="UINC01158156">
    <property type="protein sequence ID" value="SVD55542.1"/>
    <property type="molecule type" value="Genomic_DNA"/>
</dbReference>
<gene>
    <name evidence="1" type="ORF">METZ01_LOCUS408396</name>
</gene>
<feature type="non-terminal residue" evidence="1">
    <location>
        <position position="1"/>
    </location>
</feature>
<sequence length="88" mass="10393">NESIVKVDLYIQELKMWYKKNSDSFKNTNKKAINAFYSSISYKEYIDYINNDSFSFTLLVSALKRQPLKNVFKIIIKIFIKKISGVRV</sequence>
<name>A0A382W9R4_9ZZZZ</name>
<dbReference type="AlphaFoldDB" id="A0A382W9R4"/>
<evidence type="ECO:0000313" key="1">
    <source>
        <dbReference type="EMBL" id="SVD55542.1"/>
    </source>
</evidence>
<organism evidence="1">
    <name type="scientific">marine metagenome</name>
    <dbReference type="NCBI Taxonomy" id="408172"/>
    <lineage>
        <taxon>unclassified sequences</taxon>
        <taxon>metagenomes</taxon>
        <taxon>ecological metagenomes</taxon>
    </lineage>
</organism>
<reference evidence="1" key="1">
    <citation type="submission" date="2018-05" db="EMBL/GenBank/DDBJ databases">
        <authorList>
            <person name="Lanie J.A."/>
            <person name="Ng W.-L."/>
            <person name="Kazmierczak K.M."/>
            <person name="Andrzejewski T.M."/>
            <person name="Davidsen T.M."/>
            <person name="Wayne K.J."/>
            <person name="Tettelin H."/>
            <person name="Glass J.I."/>
            <person name="Rusch D."/>
            <person name="Podicherti R."/>
            <person name="Tsui H.-C.T."/>
            <person name="Winkler M.E."/>
        </authorList>
    </citation>
    <scope>NUCLEOTIDE SEQUENCE</scope>
</reference>
<accession>A0A382W9R4</accession>